<dbReference type="RefSeq" id="WP_183308761.1">
    <property type="nucleotide sequence ID" value="NZ_JACIEP010000019.1"/>
</dbReference>
<protein>
    <submittedName>
        <fullName evidence="1">Uncharacterized protein</fullName>
    </submittedName>
</protein>
<reference evidence="1 2" key="1">
    <citation type="submission" date="2020-08" db="EMBL/GenBank/DDBJ databases">
        <title>Genomic Encyclopedia of Type Strains, Phase IV (KMG-IV): sequencing the most valuable type-strain genomes for metagenomic binning, comparative biology and taxonomic classification.</title>
        <authorList>
            <person name="Goeker M."/>
        </authorList>
    </citation>
    <scope>NUCLEOTIDE SEQUENCE [LARGE SCALE GENOMIC DNA]</scope>
    <source>
        <strain evidence="1 2">DSM 104969</strain>
    </source>
</reference>
<evidence type="ECO:0000313" key="1">
    <source>
        <dbReference type="EMBL" id="MBB4037919.1"/>
    </source>
</evidence>
<dbReference type="Gene3D" id="3.40.50.1000">
    <property type="entry name" value="HAD superfamily/HAD-like"/>
    <property type="match status" value="1"/>
</dbReference>
<comment type="caution">
    <text evidence="1">The sequence shown here is derived from an EMBL/GenBank/DDBJ whole genome shotgun (WGS) entry which is preliminary data.</text>
</comment>
<sequence>MDICIDFDGTCVTHDFPEIGKDIGAVPVLKELVENGHRLILFTMRSDRKKKKKVNGEEVIVEENVLTEAAQWFEDNEIALYGIQKNPTQRFWTSSPKAYGHLYIDDANLGCPLILDEEMSDRPFVDWVSVRLMLKERGIL</sequence>
<dbReference type="InterPro" id="IPR023214">
    <property type="entry name" value="HAD_sf"/>
</dbReference>
<gene>
    <name evidence="1" type="ORF">GGR21_003843</name>
</gene>
<proteinExistence type="predicted"/>
<keyword evidence="2" id="KW-1185">Reference proteome</keyword>
<dbReference type="AlphaFoldDB" id="A0A840CTA4"/>
<dbReference type="Proteomes" id="UP000555103">
    <property type="component" value="Unassembled WGS sequence"/>
</dbReference>
<evidence type="ECO:0000313" key="2">
    <source>
        <dbReference type="Proteomes" id="UP000555103"/>
    </source>
</evidence>
<dbReference type="EMBL" id="JACIEP010000019">
    <property type="protein sequence ID" value="MBB4037919.1"/>
    <property type="molecule type" value="Genomic_DNA"/>
</dbReference>
<dbReference type="InterPro" id="IPR036412">
    <property type="entry name" value="HAD-like_sf"/>
</dbReference>
<accession>A0A840CTA4</accession>
<name>A0A840CTA4_9BACT</name>
<dbReference type="SUPFAM" id="SSF56784">
    <property type="entry name" value="HAD-like"/>
    <property type="match status" value="1"/>
</dbReference>
<organism evidence="1 2">
    <name type="scientific">Dysgonomonas hofstadii</name>
    <dbReference type="NCBI Taxonomy" id="637886"/>
    <lineage>
        <taxon>Bacteria</taxon>
        <taxon>Pseudomonadati</taxon>
        <taxon>Bacteroidota</taxon>
        <taxon>Bacteroidia</taxon>
        <taxon>Bacteroidales</taxon>
        <taxon>Dysgonomonadaceae</taxon>
        <taxon>Dysgonomonas</taxon>
    </lineage>
</organism>